<reference evidence="2 3" key="1">
    <citation type="submission" date="2023-05" db="EMBL/GenBank/DDBJ databases">
        <title>B98-5 Cell Line De Novo Hybrid Assembly: An Optical Mapping Approach.</title>
        <authorList>
            <person name="Kananen K."/>
            <person name="Auerbach J.A."/>
            <person name="Kautto E."/>
            <person name="Blachly J.S."/>
        </authorList>
    </citation>
    <scope>NUCLEOTIDE SEQUENCE [LARGE SCALE GENOMIC DNA]</scope>
    <source>
        <strain evidence="2">B95-8</strain>
        <tissue evidence="2">Cell line</tissue>
    </source>
</reference>
<name>A0ABQ9UNZ3_SAGOE</name>
<organism evidence="2 3">
    <name type="scientific">Saguinus oedipus</name>
    <name type="common">Cotton-top tamarin</name>
    <name type="synonym">Oedipomidas oedipus</name>
    <dbReference type="NCBI Taxonomy" id="9490"/>
    <lineage>
        <taxon>Eukaryota</taxon>
        <taxon>Metazoa</taxon>
        <taxon>Chordata</taxon>
        <taxon>Craniata</taxon>
        <taxon>Vertebrata</taxon>
        <taxon>Euteleostomi</taxon>
        <taxon>Mammalia</taxon>
        <taxon>Eutheria</taxon>
        <taxon>Euarchontoglires</taxon>
        <taxon>Primates</taxon>
        <taxon>Haplorrhini</taxon>
        <taxon>Platyrrhini</taxon>
        <taxon>Cebidae</taxon>
        <taxon>Callitrichinae</taxon>
        <taxon>Saguinus</taxon>
    </lineage>
</organism>
<feature type="compositionally biased region" description="Polar residues" evidence="1">
    <location>
        <begin position="52"/>
        <end position="70"/>
    </location>
</feature>
<protein>
    <submittedName>
        <fullName evidence="2">Uncharacterized protein</fullName>
    </submittedName>
</protein>
<evidence type="ECO:0000313" key="3">
    <source>
        <dbReference type="Proteomes" id="UP001266305"/>
    </source>
</evidence>
<comment type="caution">
    <text evidence="2">The sequence shown here is derived from an EMBL/GenBank/DDBJ whole genome shotgun (WGS) entry which is preliminary data.</text>
</comment>
<dbReference type="EMBL" id="JASSZA010000011">
    <property type="protein sequence ID" value="KAK2098787.1"/>
    <property type="molecule type" value="Genomic_DNA"/>
</dbReference>
<evidence type="ECO:0000313" key="2">
    <source>
        <dbReference type="EMBL" id="KAK2098787.1"/>
    </source>
</evidence>
<dbReference type="Proteomes" id="UP001266305">
    <property type="component" value="Unassembled WGS sequence"/>
</dbReference>
<feature type="region of interest" description="Disordered" evidence="1">
    <location>
        <begin position="40"/>
        <end position="88"/>
    </location>
</feature>
<proteinExistence type="predicted"/>
<sequence>MTVQRPFNTCFTSALTFRGLKAREQLTQVDGARGRMVVSGDDLLRGKGPQAHKNQPEPQRNGVESSQSVPGGSLCPLRGRPQRVQENR</sequence>
<accession>A0ABQ9UNZ3</accession>
<evidence type="ECO:0000256" key="1">
    <source>
        <dbReference type="SAM" id="MobiDB-lite"/>
    </source>
</evidence>
<keyword evidence="3" id="KW-1185">Reference proteome</keyword>
<gene>
    <name evidence="2" type="ORF">P7K49_024238</name>
</gene>